<proteinExistence type="predicted"/>
<feature type="transmembrane region" description="Helical" evidence="1">
    <location>
        <begin position="30"/>
        <end position="50"/>
    </location>
</feature>
<dbReference type="EMBL" id="CP040558">
    <property type="protein sequence ID" value="QCU72985.1"/>
    <property type="molecule type" value="Genomic_DNA"/>
</dbReference>
<gene>
    <name evidence="2" type="ORF">FFU37_00260</name>
</gene>
<organism evidence="2 3">
    <name type="scientific">Pseudoalteromonas distincta</name>
    <dbReference type="NCBI Taxonomy" id="77608"/>
    <lineage>
        <taxon>Bacteria</taxon>
        <taxon>Pseudomonadati</taxon>
        <taxon>Pseudomonadota</taxon>
        <taxon>Gammaproteobacteria</taxon>
        <taxon>Alteromonadales</taxon>
        <taxon>Pseudoalteromonadaceae</taxon>
        <taxon>Pseudoalteromonas</taxon>
    </lineage>
</organism>
<evidence type="ECO:0000313" key="2">
    <source>
        <dbReference type="EMBL" id="QCU72985.1"/>
    </source>
</evidence>
<evidence type="ECO:0000313" key="3">
    <source>
        <dbReference type="Proteomes" id="UP000310065"/>
    </source>
</evidence>
<protein>
    <submittedName>
        <fullName evidence="2">Uncharacterized protein</fullName>
    </submittedName>
</protein>
<name>A0A4V1HCZ4_9GAMM</name>
<dbReference type="Proteomes" id="UP000310065">
    <property type="component" value="Chromosome L1"/>
</dbReference>
<sequence length="63" mass="7540">MKRFQFEILFFLTMLFINGVYYYQEGYFKPSGGLILASIFIAIEIVIYLIESINKKYKKRTNN</sequence>
<accession>A0A4V1HCZ4</accession>
<keyword evidence="1" id="KW-1133">Transmembrane helix</keyword>
<feature type="transmembrane region" description="Helical" evidence="1">
    <location>
        <begin position="7"/>
        <end position="24"/>
    </location>
</feature>
<reference evidence="2 3" key="1">
    <citation type="submission" date="2019-05" db="EMBL/GenBank/DDBJ databases">
        <title>Complete genome sequence of Pseudoalteromonas sp. 16-SW-7(T) isolated from the Okhotsk Sea, Russia.</title>
        <authorList>
            <person name="Nguyen T.H."/>
            <person name="Nedashkovskaya O.I."/>
            <person name="Kim S.-G."/>
        </authorList>
    </citation>
    <scope>NUCLEOTIDE SEQUENCE [LARGE SCALE GENOMIC DNA]</scope>
    <source>
        <strain evidence="2 3">16-SW-7</strain>
    </source>
</reference>
<keyword evidence="1" id="KW-0472">Membrane</keyword>
<dbReference type="GeneID" id="88774062"/>
<dbReference type="RefSeq" id="WP_008166123.1">
    <property type="nucleotide sequence ID" value="NZ_CP040558.1"/>
</dbReference>
<dbReference type="KEGG" id="pdv:FFU37_00260"/>
<dbReference type="AlphaFoldDB" id="A0A4V1HCZ4"/>
<keyword evidence="1" id="KW-0812">Transmembrane</keyword>
<evidence type="ECO:0000256" key="1">
    <source>
        <dbReference type="SAM" id="Phobius"/>
    </source>
</evidence>